<feature type="region of interest" description="Disordered" evidence="3">
    <location>
        <begin position="1"/>
        <end position="24"/>
    </location>
</feature>
<dbReference type="SUPFAM" id="SSF57701">
    <property type="entry name" value="Zn2/Cys6 DNA-binding domain"/>
    <property type="match status" value="1"/>
</dbReference>
<dbReference type="GO" id="GO:0008270">
    <property type="term" value="F:zinc ion binding"/>
    <property type="evidence" value="ECO:0007669"/>
    <property type="project" value="InterPro"/>
</dbReference>
<reference evidence="5" key="2">
    <citation type="submission" date="2023-05" db="EMBL/GenBank/DDBJ databases">
        <authorList>
            <consortium name="Lawrence Berkeley National Laboratory"/>
            <person name="Steindorff A."/>
            <person name="Hensen N."/>
            <person name="Bonometti L."/>
            <person name="Westerberg I."/>
            <person name="Brannstrom I.O."/>
            <person name="Guillou S."/>
            <person name="Cros-Aarteil S."/>
            <person name="Calhoun S."/>
            <person name="Haridas S."/>
            <person name="Kuo A."/>
            <person name="Mondo S."/>
            <person name="Pangilinan J."/>
            <person name="Riley R."/>
            <person name="Labutti K."/>
            <person name="Andreopoulos B."/>
            <person name="Lipzen A."/>
            <person name="Chen C."/>
            <person name="Yanf M."/>
            <person name="Daum C."/>
            <person name="Ng V."/>
            <person name="Clum A."/>
            <person name="Ohm R."/>
            <person name="Martin F."/>
            <person name="Silar P."/>
            <person name="Natvig D."/>
            <person name="Lalanne C."/>
            <person name="Gautier V."/>
            <person name="Ament-Velasquez S.L."/>
            <person name="Kruys A."/>
            <person name="Hutchinson M.I."/>
            <person name="Powell A.J."/>
            <person name="Barry K."/>
            <person name="Miller A.N."/>
            <person name="Grigoriev I.V."/>
            <person name="Debuchy R."/>
            <person name="Gladieux P."/>
            <person name="Thoren M.H."/>
            <person name="Johannesson H."/>
        </authorList>
    </citation>
    <scope>NUCLEOTIDE SEQUENCE</scope>
    <source>
        <strain evidence="5">CBS 315.58</strain>
    </source>
</reference>
<accession>A0AAN6X8G7</accession>
<keyword evidence="2" id="KW-0539">Nucleus</keyword>
<feature type="compositionally biased region" description="Low complexity" evidence="3">
    <location>
        <begin position="1"/>
        <end position="11"/>
    </location>
</feature>
<evidence type="ECO:0000313" key="5">
    <source>
        <dbReference type="EMBL" id="KAK4195611.1"/>
    </source>
</evidence>
<dbReference type="EMBL" id="MU864008">
    <property type="protein sequence ID" value="KAK4195611.1"/>
    <property type="molecule type" value="Genomic_DNA"/>
</dbReference>
<dbReference type="PROSITE" id="PS00463">
    <property type="entry name" value="ZN2_CY6_FUNGAL_1"/>
    <property type="match status" value="1"/>
</dbReference>
<dbReference type="SMART" id="SM00906">
    <property type="entry name" value="Fungal_trans"/>
    <property type="match status" value="1"/>
</dbReference>
<dbReference type="GO" id="GO:0003677">
    <property type="term" value="F:DNA binding"/>
    <property type="evidence" value="ECO:0007669"/>
    <property type="project" value="InterPro"/>
</dbReference>
<dbReference type="InterPro" id="IPR052761">
    <property type="entry name" value="Fungal_Detox/Toxin_TFs"/>
</dbReference>
<dbReference type="SMART" id="SM00066">
    <property type="entry name" value="GAL4"/>
    <property type="match status" value="1"/>
</dbReference>
<dbReference type="InterPro" id="IPR036864">
    <property type="entry name" value="Zn2-C6_fun-type_DNA-bd_sf"/>
</dbReference>
<dbReference type="PANTHER" id="PTHR47425:SF2">
    <property type="entry name" value="FARB-RELATED"/>
    <property type="match status" value="1"/>
</dbReference>
<feature type="region of interest" description="Disordered" evidence="3">
    <location>
        <begin position="62"/>
        <end position="101"/>
    </location>
</feature>
<dbReference type="Proteomes" id="UP001303160">
    <property type="component" value="Unassembled WGS sequence"/>
</dbReference>
<reference evidence="5" key="1">
    <citation type="journal article" date="2023" name="Mol. Phylogenet. Evol.">
        <title>Genome-scale phylogeny and comparative genomics of the fungal order Sordariales.</title>
        <authorList>
            <person name="Hensen N."/>
            <person name="Bonometti L."/>
            <person name="Westerberg I."/>
            <person name="Brannstrom I.O."/>
            <person name="Guillou S."/>
            <person name="Cros-Aarteil S."/>
            <person name="Calhoun S."/>
            <person name="Haridas S."/>
            <person name="Kuo A."/>
            <person name="Mondo S."/>
            <person name="Pangilinan J."/>
            <person name="Riley R."/>
            <person name="LaButti K."/>
            <person name="Andreopoulos B."/>
            <person name="Lipzen A."/>
            <person name="Chen C."/>
            <person name="Yan M."/>
            <person name="Daum C."/>
            <person name="Ng V."/>
            <person name="Clum A."/>
            <person name="Steindorff A."/>
            <person name="Ohm R.A."/>
            <person name="Martin F."/>
            <person name="Silar P."/>
            <person name="Natvig D.O."/>
            <person name="Lalanne C."/>
            <person name="Gautier V."/>
            <person name="Ament-Velasquez S.L."/>
            <person name="Kruys A."/>
            <person name="Hutchinson M.I."/>
            <person name="Powell A.J."/>
            <person name="Barry K."/>
            <person name="Miller A.N."/>
            <person name="Grigoriev I.V."/>
            <person name="Debuchy R."/>
            <person name="Gladieux P."/>
            <person name="Hiltunen Thoren M."/>
            <person name="Johannesson H."/>
        </authorList>
    </citation>
    <scope>NUCLEOTIDE SEQUENCE</scope>
    <source>
        <strain evidence="5">CBS 315.58</strain>
    </source>
</reference>
<dbReference type="GO" id="GO:0006351">
    <property type="term" value="P:DNA-templated transcription"/>
    <property type="evidence" value="ECO:0007669"/>
    <property type="project" value="InterPro"/>
</dbReference>
<dbReference type="Pfam" id="PF00172">
    <property type="entry name" value="Zn_clus"/>
    <property type="match status" value="1"/>
</dbReference>
<feature type="compositionally biased region" description="Low complexity" evidence="3">
    <location>
        <begin position="78"/>
        <end position="96"/>
    </location>
</feature>
<dbReference type="GO" id="GO:0000981">
    <property type="term" value="F:DNA-binding transcription factor activity, RNA polymerase II-specific"/>
    <property type="evidence" value="ECO:0007669"/>
    <property type="project" value="InterPro"/>
</dbReference>
<dbReference type="Pfam" id="PF04082">
    <property type="entry name" value="Fungal_trans"/>
    <property type="match status" value="1"/>
</dbReference>
<dbReference type="PANTHER" id="PTHR47425">
    <property type="entry name" value="FARB-RELATED"/>
    <property type="match status" value="1"/>
</dbReference>
<dbReference type="CDD" id="cd00067">
    <property type="entry name" value="GAL4"/>
    <property type="match status" value="1"/>
</dbReference>
<dbReference type="AlphaFoldDB" id="A0AAN6X8G7"/>
<evidence type="ECO:0000256" key="1">
    <source>
        <dbReference type="ARBA" id="ARBA00022723"/>
    </source>
</evidence>
<dbReference type="CDD" id="cd12148">
    <property type="entry name" value="fungal_TF_MHR"/>
    <property type="match status" value="1"/>
</dbReference>
<comment type="caution">
    <text evidence="5">The sequence shown here is derived from an EMBL/GenBank/DDBJ whole genome shotgun (WGS) entry which is preliminary data.</text>
</comment>
<keyword evidence="1" id="KW-0479">Metal-binding</keyword>
<dbReference type="Gene3D" id="4.10.240.10">
    <property type="entry name" value="Zn(2)-C6 fungal-type DNA-binding domain"/>
    <property type="match status" value="1"/>
</dbReference>
<evidence type="ECO:0000313" key="6">
    <source>
        <dbReference type="Proteomes" id="UP001303160"/>
    </source>
</evidence>
<name>A0AAN6X8G7_9PEZI</name>
<dbReference type="InterPro" id="IPR001138">
    <property type="entry name" value="Zn2Cys6_DnaBD"/>
</dbReference>
<keyword evidence="6" id="KW-1185">Reference proteome</keyword>
<sequence length="477" mass="54466">MASSEEPSPVSEEPKRASRRRSKVACRECRRRKVRCDVYQRGAPCTNCQLDQDDCTIVRNRRGRKPRQHETTQHAPDATGSPLSGSSSNASNHSPTYRQSPINILDDNILNGYRGRLHSPAVSSSSPKPASLLPDLPSYLHCDLSHVSNEDISLLQRKGCFTFPKKDLLDDLLKCYFDYVHPHVPFLDEQEFWETYLDRDPQSQHFHHTDGYHISLILFQAVLFAATPCAPLSVLRRAGYISRRVARRVAFDRVHALYSLDAERDKMVLLQTLLLMSFWRGDSSEEKDGWHWSGLAFSLAFDLCLHRQPDAHLTARQETLRRRCWWSCVLRDRLLALSEQRAPRLQLDQSDVPLLTLADYNVGLRCAISELSPGEELGKRTALSMFSLQLIRLVMCIGDGFPSHSENPRDFSSPTLETWARTRLTIHNDSLMTGLVDLDFWRSNLPEVLQRPSDPSGDDTVLSCILVHRNALQIYYQ</sequence>
<dbReference type="PROSITE" id="PS50048">
    <property type="entry name" value="ZN2_CY6_FUNGAL_2"/>
    <property type="match status" value="1"/>
</dbReference>
<gene>
    <name evidence="5" type="ORF">QBC40DRAFT_236182</name>
</gene>
<proteinExistence type="predicted"/>
<evidence type="ECO:0000259" key="4">
    <source>
        <dbReference type="PROSITE" id="PS50048"/>
    </source>
</evidence>
<evidence type="ECO:0000256" key="2">
    <source>
        <dbReference type="ARBA" id="ARBA00023242"/>
    </source>
</evidence>
<feature type="domain" description="Zn(2)-C6 fungal-type" evidence="4">
    <location>
        <begin position="25"/>
        <end position="57"/>
    </location>
</feature>
<dbReference type="InterPro" id="IPR007219">
    <property type="entry name" value="XnlR_reg_dom"/>
</dbReference>
<protein>
    <submittedName>
        <fullName evidence="5">Feruloyl esterase C</fullName>
    </submittedName>
</protein>
<organism evidence="5 6">
    <name type="scientific">Triangularia verruculosa</name>
    <dbReference type="NCBI Taxonomy" id="2587418"/>
    <lineage>
        <taxon>Eukaryota</taxon>
        <taxon>Fungi</taxon>
        <taxon>Dikarya</taxon>
        <taxon>Ascomycota</taxon>
        <taxon>Pezizomycotina</taxon>
        <taxon>Sordariomycetes</taxon>
        <taxon>Sordariomycetidae</taxon>
        <taxon>Sordariales</taxon>
        <taxon>Podosporaceae</taxon>
        <taxon>Triangularia</taxon>
    </lineage>
</organism>
<evidence type="ECO:0000256" key="3">
    <source>
        <dbReference type="SAM" id="MobiDB-lite"/>
    </source>
</evidence>